<evidence type="ECO:0000313" key="3">
    <source>
        <dbReference type="Proteomes" id="UP000325081"/>
    </source>
</evidence>
<proteinExistence type="predicted"/>
<comment type="caution">
    <text evidence="2">The sequence shown here is derived from an EMBL/GenBank/DDBJ whole genome shotgun (WGS) entry which is preliminary data.</text>
</comment>
<feature type="region of interest" description="Disordered" evidence="1">
    <location>
        <begin position="26"/>
        <end position="46"/>
    </location>
</feature>
<keyword evidence="3" id="KW-1185">Reference proteome</keyword>
<gene>
    <name evidence="2" type="ORF">STAS_02893</name>
</gene>
<organism evidence="2 3">
    <name type="scientific">Striga asiatica</name>
    <name type="common">Asiatic witchweed</name>
    <name type="synonym">Buchnera asiatica</name>
    <dbReference type="NCBI Taxonomy" id="4170"/>
    <lineage>
        <taxon>Eukaryota</taxon>
        <taxon>Viridiplantae</taxon>
        <taxon>Streptophyta</taxon>
        <taxon>Embryophyta</taxon>
        <taxon>Tracheophyta</taxon>
        <taxon>Spermatophyta</taxon>
        <taxon>Magnoliopsida</taxon>
        <taxon>eudicotyledons</taxon>
        <taxon>Gunneridae</taxon>
        <taxon>Pentapetalae</taxon>
        <taxon>asterids</taxon>
        <taxon>lamiids</taxon>
        <taxon>Lamiales</taxon>
        <taxon>Orobanchaceae</taxon>
        <taxon>Buchnereae</taxon>
        <taxon>Striga</taxon>
    </lineage>
</organism>
<dbReference type="AlphaFoldDB" id="A0A5A7P3N6"/>
<protein>
    <submittedName>
        <fullName evidence="2">Argonaute family protein</fullName>
    </submittedName>
</protein>
<sequence length="325" mass="35892">MHPILESYAYATHVQFPKHLLLQSSSSLDGNSSTKSGTFINRNLKKPSSPPLLHASAILLRHPPVQFPRAHSSASAGSNPLRHEQTGELLESQLPWGPHAPYMSHSFCGADHVTSHLPVPSFHSVCTSLPDGSNGRPSSLHVTIWGMGRASRPAVKRPVPGSDLFFQDETTTLRPVLGSSTILMVGRKTSVGREKDSHRVEAPSRRTRFPVSRMRRVVLAREVTFVDHTNEVAVFGEGEGAGGVVEGLVSVRDPYGGFWGESKPSLKVLRLETSESGYRRVVLGVRVSVCEEKQRWGMKRVMMKRKRIIKPDPSQNVYKTGRIQL</sequence>
<dbReference type="Proteomes" id="UP000325081">
    <property type="component" value="Unassembled WGS sequence"/>
</dbReference>
<evidence type="ECO:0000313" key="2">
    <source>
        <dbReference type="EMBL" id="GER27207.1"/>
    </source>
</evidence>
<reference evidence="3" key="1">
    <citation type="journal article" date="2019" name="Curr. Biol.">
        <title>Genome Sequence of Striga asiatica Provides Insight into the Evolution of Plant Parasitism.</title>
        <authorList>
            <person name="Yoshida S."/>
            <person name="Kim S."/>
            <person name="Wafula E.K."/>
            <person name="Tanskanen J."/>
            <person name="Kim Y.M."/>
            <person name="Honaas L."/>
            <person name="Yang Z."/>
            <person name="Spallek T."/>
            <person name="Conn C.E."/>
            <person name="Ichihashi Y."/>
            <person name="Cheong K."/>
            <person name="Cui S."/>
            <person name="Der J.P."/>
            <person name="Gundlach H."/>
            <person name="Jiao Y."/>
            <person name="Hori C."/>
            <person name="Ishida J.K."/>
            <person name="Kasahara H."/>
            <person name="Kiba T."/>
            <person name="Kim M.S."/>
            <person name="Koo N."/>
            <person name="Laohavisit A."/>
            <person name="Lee Y.H."/>
            <person name="Lumba S."/>
            <person name="McCourt P."/>
            <person name="Mortimer J.C."/>
            <person name="Mutuku J.M."/>
            <person name="Nomura T."/>
            <person name="Sasaki-Sekimoto Y."/>
            <person name="Seto Y."/>
            <person name="Wang Y."/>
            <person name="Wakatake T."/>
            <person name="Sakakibara H."/>
            <person name="Demura T."/>
            <person name="Yamaguchi S."/>
            <person name="Yoneyama K."/>
            <person name="Manabe R.I."/>
            <person name="Nelson D.C."/>
            <person name="Schulman A.H."/>
            <person name="Timko M.P."/>
            <person name="dePamphilis C.W."/>
            <person name="Choi D."/>
            <person name="Shirasu K."/>
        </authorList>
    </citation>
    <scope>NUCLEOTIDE SEQUENCE [LARGE SCALE GENOMIC DNA]</scope>
    <source>
        <strain evidence="3">cv. UVA1</strain>
    </source>
</reference>
<dbReference type="EMBL" id="BKCP01001558">
    <property type="protein sequence ID" value="GER27207.1"/>
    <property type="molecule type" value="Genomic_DNA"/>
</dbReference>
<feature type="compositionally biased region" description="Low complexity" evidence="1">
    <location>
        <begin position="26"/>
        <end position="36"/>
    </location>
</feature>
<evidence type="ECO:0000256" key="1">
    <source>
        <dbReference type="SAM" id="MobiDB-lite"/>
    </source>
</evidence>
<name>A0A5A7P3N6_STRAF</name>
<accession>A0A5A7P3N6</accession>